<name>A0A1X1J5C8_STROR</name>
<organism evidence="1 2">
    <name type="scientific">Streptococcus oralis subsp. dentisani</name>
    <dbReference type="NCBI Taxonomy" id="1458253"/>
    <lineage>
        <taxon>Bacteria</taxon>
        <taxon>Bacillati</taxon>
        <taxon>Bacillota</taxon>
        <taxon>Bacilli</taxon>
        <taxon>Lactobacillales</taxon>
        <taxon>Streptococcaceae</taxon>
        <taxon>Streptococcus</taxon>
    </lineage>
</organism>
<dbReference type="InterPro" id="IPR025233">
    <property type="entry name" value="DUF4176"/>
</dbReference>
<reference evidence="1 2" key="1">
    <citation type="journal article" date="2016" name="Eur. J. Clin. Microbiol. Infect. Dis.">
        <title>Whole genome sequencing as a tool for phylogenetic analysis of clinical strains of Mitis group streptococci.</title>
        <authorList>
            <person name="Rasmussen L.H."/>
            <person name="Dargis R."/>
            <person name="Hojholt K."/>
            <person name="Christensen J.J."/>
            <person name="Skovgaard O."/>
            <person name="Justesen U.S."/>
            <person name="Rosenvinge F.S."/>
            <person name="Moser C."/>
            <person name="Lukjancenko O."/>
            <person name="Rasmussen S."/>
            <person name="Nielsen X.C."/>
        </authorList>
    </citation>
    <scope>NUCLEOTIDE SEQUENCE [LARGE SCALE GENOMIC DNA]</scope>
    <source>
        <strain evidence="1 2">RH_13585_10</strain>
    </source>
</reference>
<sequence>MSNYLPIGSVVQLQNGDTKVMIINRFPLYNSRGTIGYFDYSACLYPSGNTDNQVYFFNHENIDKIWFEGYIDEAEEQLQEKFIVEKKNISYPRLTLEL</sequence>
<dbReference type="RefSeq" id="WP_084948595.1">
    <property type="nucleotide sequence ID" value="NZ_NCVA01000041.1"/>
</dbReference>
<evidence type="ECO:0000313" key="1">
    <source>
        <dbReference type="EMBL" id="ORO80588.1"/>
    </source>
</evidence>
<comment type="caution">
    <text evidence="1">The sequence shown here is derived from an EMBL/GenBank/DDBJ whole genome shotgun (WGS) entry which is preliminary data.</text>
</comment>
<proteinExistence type="predicted"/>
<accession>A0A1X1J5C8</accession>
<gene>
    <name evidence="1" type="ORF">B7705_06690</name>
</gene>
<dbReference type="Pfam" id="PF13780">
    <property type="entry name" value="DUF4176"/>
    <property type="match status" value="1"/>
</dbReference>
<evidence type="ECO:0008006" key="3">
    <source>
        <dbReference type="Google" id="ProtNLM"/>
    </source>
</evidence>
<dbReference type="Proteomes" id="UP000193064">
    <property type="component" value="Unassembled WGS sequence"/>
</dbReference>
<protein>
    <recommendedName>
        <fullName evidence="3">DUF4176 domain-containing protein</fullName>
    </recommendedName>
</protein>
<dbReference type="AlphaFoldDB" id="A0A1X1J5C8"/>
<evidence type="ECO:0000313" key="2">
    <source>
        <dbReference type="Proteomes" id="UP000193064"/>
    </source>
</evidence>
<dbReference type="EMBL" id="NCVA01000041">
    <property type="protein sequence ID" value="ORO80588.1"/>
    <property type="molecule type" value="Genomic_DNA"/>
</dbReference>